<evidence type="ECO:0000256" key="4">
    <source>
        <dbReference type="ARBA" id="ARBA00022989"/>
    </source>
</evidence>
<feature type="transmembrane region" description="Helical" evidence="6">
    <location>
        <begin position="453"/>
        <end position="470"/>
    </location>
</feature>
<reference evidence="8" key="1">
    <citation type="journal article" date="2020" name="ISME J.">
        <title>Gammaproteobacteria mediating utilization of methyl-, sulfur- and petroleum organic compounds in deep ocean hydrothermal plumes.</title>
        <authorList>
            <person name="Zhou Z."/>
            <person name="Liu Y."/>
            <person name="Pan J."/>
            <person name="Cron B.R."/>
            <person name="Toner B.M."/>
            <person name="Anantharaman K."/>
            <person name="Breier J.A."/>
            <person name="Dick G.J."/>
            <person name="Li M."/>
        </authorList>
    </citation>
    <scope>NUCLEOTIDE SEQUENCE</scope>
    <source>
        <strain evidence="8">SZUA-1435</strain>
    </source>
</reference>
<dbReference type="PANTHER" id="PTHR42703">
    <property type="entry name" value="NADH DEHYDROGENASE"/>
    <property type="match status" value="1"/>
</dbReference>
<keyword evidence="5 6" id="KW-0472">Membrane</keyword>
<name>A0A832YTG5_9CREN</name>
<feature type="transmembrane region" description="Helical" evidence="6">
    <location>
        <begin position="491"/>
        <end position="516"/>
    </location>
</feature>
<feature type="domain" description="NADH:quinone oxidoreductase/Mrp antiporter transmembrane" evidence="7">
    <location>
        <begin position="136"/>
        <end position="464"/>
    </location>
</feature>
<evidence type="ECO:0000256" key="5">
    <source>
        <dbReference type="ARBA" id="ARBA00023136"/>
    </source>
</evidence>
<proteinExistence type="predicted"/>
<dbReference type="InterPro" id="IPR050586">
    <property type="entry name" value="CPA3_Na-H_Antiporter_D"/>
</dbReference>
<sequence>MDLEALVIASMPLVLAGAAFALPMIRLAIRSKEFFDLYAVFWTGIAAIVTSYTVIKVWNIGKPLLYTLGGWPPPLGIVYEIDLVGAVLAALTAIVIFLATVYSAWFAYRFEKRVAWYYTLILLLEAGLLGCMYTGDIFNLFVMIEVTALASYALVAFYRDRLIALEASIKYGIIGAAATSVYFLAVVILYLSYGTLNMADLTLRAHELTTLLGTKLGTEVYTLALSSTIALALSLWTFMYLAAIFPNHFWLPDAHPEAPTPISAILSGVVVNVGIYATLRFFYTIFSPGSVLSTVTIGSLALSLRDFILYVAMILGAITCILGALLMVVQRDVKRLLAYSTISHMGLIFMGLAICLDTVAEPIRVLALAAVVFHTINHAFGKSLLFLSAGVFIDITGTRDMERWREMKGVGGDRIAFSGMVTGSLHLLGVPPLGGFFSKLMLMQAFIASGKPWLALVLVAASAIALIAYIKLITSAAPLISAPQTTKRSPLAILTIVILIALCVAPGIAYVAGYVIPALQKIASLTASTHGVRAYIEAALHAAEVLTP</sequence>
<dbReference type="GO" id="GO:0005886">
    <property type="term" value="C:plasma membrane"/>
    <property type="evidence" value="ECO:0007669"/>
    <property type="project" value="UniProtKB-SubCell"/>
</dbReference>
<dbReference type="InterPro" id="IPR001750">
    <property type="entry name" value="ND/Mrp_TM"/>
</dbReference>
<evidence type="ECO:0000256" key="2">
    <source>
        <dbReference type="ARBA" id="ARBA00022475"/>
    </source>
</evidence>
<protein>
    <submittedName>
        <fullName evidence="8">Cation:proton antiporter</fullName>
    </submittedName>
</protein>
<dbReference type="EMBL" id="DQTV01000102">
    <property type="protein sequence ID" value="HIP57465.1"/>
    <property type="molecule type" value="Genomic_DNA"/>
</dbReference>
<feature type="transmembrane region" description="Helical" evidence="6">
    <location>
        <begin position="37"/>
        <end position="55"/>
    </location>
</feature>
<comment type="subcellular location">
    <subcellularLocation>
        <location evidence="1">Cell membrane</location>
        <topology evidence="1">Multi-pass membrane protein</topology>
    </subcellularLocation>
</comment>
<evidence type="ECO:0000256" key="6">
    <source>
        <dbReference type="SAM" id="Phobius"/>
    </source>
</evidence>
<feature type="transmembrane region" description="Helical" evidence="6">
    <location>
        <begin position="414"/>
        <end position="433"/>
    </location>
</feature>
<evidence type="ECO:0000256" key="3">
    <source>
        <dbReference type="ARBA" id="ARBA00022692"/>
    </source>
</evidence>
<feature type="transmembrane region" description="Helical" evidence="6">
    <location>
        <begin position="6"/>
        <end position="25"/>
    </location>
</feature>
<evidence type="ECO:0000313" key="9">
    <source>
        <dbReference type="Proteomes" id="UP000605805"/>
    </source>
</evidence>
<feature type="transmembrane region" description="Helical" evidence="6">
    <location>
        <begin position="83"/>
        <end position="108"/>
    </location>
</feature>
<feature type="transmembrane region" description="Helical" evidence="6">
    <location>
        <begin position="115"/>
        <end position="135"/>
    </location>
</feature>
<feature type="transmembrane region" description="Helical" evidence="6">
    <location>
        <begin position="141"/>
        <end position="159"/>
    </location>
</feature>
<keyword evidence="4 6" id="KW-1133">Transmembrane helix</keyword>
<keyword evidence="3 6" id="KW-0812">Transmembrane</keyword>
<feature type="transmembrane region" description="Helical" evidence="6">
    <location>
        <begin position="220"/>
        <end position="243"/>
    </location>
</feature>
<evidence type="ECO:0000256" key="1">
    <source>
        <dbReference type="ARBA" id="ARBA00004651"/>
    </source>
</evidence>
<feature type="transmembrane region" description="Helical" evidence="6">
    <location>
        <begin position="365"/>
        <end position="393"/>
    </location>
</feature>
<organism evidence="8 9">
    <name type="scientific">Ignisphaera aggregans</name>
    <dbReference type="NCBI Taxonomy" id="334771"/>
    <lineage>
        <taxon>Archaea</taxon>
        <taxon>Thermoproteota</taxon>
        <taxon>Thermoprotei</taxon>
        <taxon>Desulfurococcales</taxon>
        <taxon>Desulfurococcaceae</taxon>
        <taxon>Ignisphaera</taxon>
    </lineage>
</organism>
<dbReference type="Proteomes" id="UP000605805">
    <property type="component" value="Unassembled WGS sequence"/>
</dbReference>
<feature type="transmembrane region" description="Helical" evidence="6">
    <location>
        <begin position="307"/>
        <end position="329"/>
    </location>
</feature>
<feature type="transmembrane region" description="Helical" evidence="6">
    <location>
        <begin position="336"/>
        <end position="359"/>
    </location>
</feature>
<dbReference type="AlphaFoldDB" id="A0A832YTG5"/>
<feature type="transmembrane region" description="Helical" evidence="6">
    <location>
        <begin position="171"/>
        <end position="193"/>
    </location>
</feature>
<evidence type="ECO:0000259" key="7">
    <source>
        <dbReference type="Pfam" id="PF00361"/>
    </source>
</evidence>
<accession>A0A832YTG5</accession>
<feature type="transmembrane region" description="Helical" evidence="6">
    <location>
        <begin position="264"/>
        <end position="287"/>
    </location>
</feature>
<dbReference type="PANTHER" id="PTHR42703:SF1">
    <property type="entry name" value="NA(+)_H(+) ANTIPORTER SUBUNIT D1"/>
    <property type="match status" value="1"/>
</dbReference>
<gene>
    <name evidence="8" type="ORF">EYH02_05305</name>
</gene>
<evidence type="ECO:0000313" key="8">
    <source>
        <dbReference type="EMBL" id="HIP57465.1"/>
    </source>
</evidence>
<dbReference type="Pfam" id="PF00361">
    <property type="entry name" value="Proton_antipo_M"/>
    <property type="match status" value="1"/>
</dbReference>
<comment type="caution">
    <text evidence="8">The sequence shown here is derived from an EMBL/GenBank/DDBJ whole genome shotgun (WGS) entry which is preliminary data.</text>
</comment>
<keyword evidence="2" id="KW-1003">Cell membrane</keyword>